<evidence type="ECO:0000313" key="2">
    <source>
        <dbReference type="Proteomes" id="UP000186878"/>
    </source>
</evidence>
<name>A0A1Q8SUI9_9GAMM</name>
<organism evidence="1 2">
    <name type="scientific">Salinicola socius</name>
    <dbReference type="NCBI Taxonomy" id="404433"/>
    <lineage>
        <taxon>Bacteria</taxon>
        <taxon>Pseudomonadati</taxon>
        <taxon>Pseudomonadota</taxon>
        <taxon>Gammaproteobacteria</taxon>
        <taxon>Oceanospirillales</taxon>
        <taxon>Halomonadaceae</taxon>
        <taxon>Salinicola</taxon>
    </lineage>
</organism>
<dbReference type="EMBL" id="MSDO01000005">
    <property type="protein sequence ID" value="OLO05076.1"/>
    <property type="molecule type" value="Genomic_DNA"/>
</dbReference>
<dbReference type="Proteomes" id="UP000186878">
    <property type="component" value="Unassembled WGS sequence"/>
</dbReference>
<keyword evidence="2" id="KW-1185">Reference proteome</keyword>
<proteinExistence type="predicted"/>
<gene>
    <name evidence="1" type="ORF">BTW07_05525</name>
</gene>
<evidence type="ECO:0000313" key="1">
    <source>
        <dbReference type="EMBL" id="OLO05076.1"/>
    </source>
</evidence>
<reference evidence="1 2" key="1">
    <citation type="submission" date="2016-12" db="EMBL/GenBank/DDBJ databases">
        <title>Draft genome sequences of strains Salinicola socius SMB35, Salinicola sp. MH3R3-1 and Chromohalobacter sp. SMB17 from the Verkhnekamsk potash mining region of Russia.</title>
        <authorList>
            <person name="Mavrodi D.V."/>
            <person name="Olsson B.E."/>
            <person name="Korsakova E.S."/>
            <person name="Pyankova A."/>
            <person name="Mavrodi O.V."/>
            <person name="Plotnikova E.G."/>
        </authorList>
    </citation>
    <scope>NUCLEOTIDE SEQUENCE [LARGE SCALE GENOMIC DNA]</scope>
    <source>
        <strain evidence="1 2">SMB35</strain>
    </source>
</reference>
<dbReference type="AlphaFoldDB" id="A0A1Q8SUI9"/>
<sequence length="64" mass="6947">MIRVTLELSCSVCSHQQFYLPVNASEGANVRCANCSAFKCKTLDLEKALSAIQRSRLGHHPAAA</sequence>
<accession>A0A1Q8SUI9</accession>
<comment type="caution">
    <text evidence="1">The sequence shown here is derived from an EMBL/GenBank/DDBJ whole genome shotgun (WGS) entry which is preliminary data.</text>
</comment>
<protein>
    <submittedName>
        <fullName evidence="1">Uncharacterized protein</fullName>
    </submittedName>
</protein>